<keyword evidence="3" id="KW-0560">Oxidoreductase</keyword>
<sequence>MSADANFKPKMLGIICNWCCYGGADLCGVSRFQYPTYIRLIRVMCSGRVDLKFIFRAFLTGQDAVFVGGCHINDCHYNPEGNYDAYSMVTFCRKLLEHIGINPKRLRLEWVSAGEGIRFSQIMNEFSREIQELGPLGSSEGIDEAELKSRLEEMAKLIPYFKLEKMKELAVHDHDETLYEGLFPTEEVERLIREAPSYYIDPEKCQACMTCARKCPVEAIISAKGQVHVVDQEKCIKCGTCFAACPPKFGAVTKLIGQPAPPPLPEGQRAVVRKGKEATA</sequence>
<gene>
    <name evidence="8" type="ORF">SAMN04489760_13012</name>
</gene>
<dbReference type="InterPro" id="IPR017896">
    <property type="entry name" value="4Fe4S_Fe-S-bd"/>
</dbReference>
<accession>A0A1H8A511</accession>
<dbReference type="AlphaFoldDB" id="A0A1H8A511"/>
<evidence type="ECO:0000256" key="1">
    <source>
        <dbReference type="ARBA" id="ARBA00022485"/>
    </source>
</evidence>
<protein>
    <submittedName>
        <fullName evidence="8">Coenzyme F420-reducing hydrogenase, delta subunit</fullName>
    </submittedName>
</protein>
<dbReference type="InterPro" id="IPR050157">
    <property type="entry name" value="PSI_iron-sulfur_center"/>
</dbReference>
<dbReference type="STRING" id="43775.SAMN04489760_13012"/>
<dbReference type="GO" id="GO:0046872">
    <property type="term" value="F:metal ion binding"/>
    <property type="evidence" value="ECO:0007669"/>
    <property type="project" value="UniProtKB-KW"/>
</dbReference>
<evidence type="ECO:0000313" key="8">
    <source>
        <dbReference type="EMBL" id="SEM64918.1"/>
    </source>
</evidence>
<dbReference type="Pfam" id="PF13237">
    <property type="entry name" value="Fer4_10"/>
    <property type="match status" value="1"/>
</dbReference>
<evidence type="ECO:0000256" key="4">
    <source>
        <dbReference type="ARBA" id="ARBA00023004"/>
    </source>
</evidence>
<dbReference type="PANTHER" id="PTHR24960">
    <property type="entry name" value="PHOTOSYSTEM I IRON-SULFUR CENTER-RELATED"/>
    <property type="match status" value="1"/>
</dbReference>
<reference evidence="8 9" key="1">
    <citation type="submission" date="2016-10" db="EMBL/GenBank/DDBJ databases">
        <authorList>
            <person name="de Groot N.N."/>
        </authorList>
    </citation>
    <scope>NUCLEOTIDE SEQUENCE [LARGE SCALE GENOMIC DNA]</scope>
    <source>
        <strain evidence="8 9">DSM 8423</strain>
    </source>
</reference>
<evidence type="ECO:0000256" key="2">
    <source>
        <dbReference type="ARBA" id="ARBA00022723"/>
    </source>
</evidence>
<dbReference type="GO" id="GO:0016491">
    <property type="term" value="F:oxidoreductase activity"/>
    <property type="evidence" value="ECO:0007669"/>
    <property type="project" value="UniProtKB-KW"/>
</dbReference>
<feature type="domain" description="4Fe-4S ferredoxin-type" evidence="7">
    <location>
        <begin position="226"/>
        <end position="258"/>
    </location>
</feature>
<keyword evidence="1" id="KW-0004">4Fe-4S</keyword>
<feature type="domain" description="4Fe-4S ferredoxin-type" evidence="7">
    <location>
        <begin position="196"/>
        <end position="225"/>
    </location>
</feature>
<dbReference type="PANTHER" id="PTHR24960:SF79">
    <property type="entry name" value="PHOTOSYSTEM I IRON-SULFUR CENTER"/>
    <property type="match status" value="1"/>
</dbReference>
<keyword evidence="2" id="KW-0479">Metal-binding</keyword>
<name>A0A1H8A511_9BACT</name>
<dbReference type="InterPro" id="IPR003813">
    <property type="entry name" value="MvhD/FlpD"/>
</dbReference>
<dbReference type="Proteomes" id="UP000198744">
    <property type="component" value="Unassembled WGS sequence"/>
</dbReference>
<dbReference type="PROSITE" id="PS51379">
    <property type="entry name" value="4FE4S_FER_2"/>
    <property type="match status" value="2"/>
</dbReference>
<dbReference type="RefSeq" id="WP_093884478.1">
    <property type="nucleotide sequence ID" value="NZ_FOBS01000030.1"/>
</dbReference>
<proteinExistence type="predicted"/>
<feature type="region of interest" description="Disordered" evidence="6">
    <location>
        <begin position="260"/>
        <end position="280"/>
    </location>
</feature>
<keyword evidence="4" id="KW-0408">Iron</keyword>
<evidence type="ECO:0000256" key="3">
    <source>
        <dbReference type="ARBA" id="ARBA00023002"/>
    </source>
</evidence>
<dbReference type="InterPro" id="IPR017900">
    <property type="entry name" value="4Fe4S_Fe_S_CS"/>
</dbReference>
<keyword evidence="9" id="KW-1185">Reference proteome</keyword>
<evidence type="ECO:0000313" key="9">
    <source>
        <dbReference type="Proteomes" id="UP000198744"/>
    </source>
</evidence>
<evidence type="ECO:0000259" key="7">
    <source>
        <dbReference type="PROSITE" id="PS51379"/>
    </source>
</evidence>
<organism evidence="8 9">
    <name type="scientific">Syntrophus gentianae</name>
    <dbReference type="NCBI Taxonomy" id="43775"/>
    <lineage>
        <taxon>Bacteria</taxon>
        <taxon>Pseudomonadati</taxon>
        <taxon>Thermodesulfobacteriota</taxon>
        <taxon>Syntrophia</taxon>
        <taxon>Syntrophales</taxon>
        <taxon>Syntrophaceae</taxon>
        <taxon>Syntrophus</taxon>
    </lineage>
</organism>
<evidence type="ECO:0000256" key="5">
    <source>
        <dbReference type="ARBA" id="ARBA00023014"/>
    </source>
</evidence>
<dbReference type="GO" id="GO:0051539">
    <property type="term" value="F:4 iron, 4 sulfur cluster binding"/>
    <property type="evidence" value="ECO:0007669"/>
    <property type="project" value="UniProtKB-KW"/>
</dbReference>
<dbReference type="SUPFAM" id="SSF54862">
    <property type="entry name" value="4Fe-4S ferredoxins"/>
    <property type="match status" value="1"/>
</dbReference>
<dbReference type="Gene3D" id="3.30.70.20">
    <property type="match status" value="2"/>
</dbReference>
<dbReference type="Pfam" id="PF02662">
    <property type="entry name" value="FlpD"/>
    <property type="match status" value="1"/>
</dbReference>
<dbReference type="OrthoDB" id="9785566at2"/>
<dbReference type="EMBL" id="FOBS01000030">
    <property type="protein sequence ID" value="SEM64918.1"/>
    <property type="molecule type" value="Genomic_DNA"/>
</dbReference>
<keyword evidence="5" id="KW-0411">Iron-sulfur</keyword>
<dbReference type="PROSITE" id="PS00198">
    <property type="entry name" value="4FE4S_FER_1"/>
    <property type="match status" value="1"/>
</dbReference>
<evidence type="ECO:0000256" key="6">
    <source>
        <dbReference type="SAM" id="MobiDB-lite"/>
    </source>
</evidence>